<organism evidence="1 2">
    <name type="scientific">Streptomyces abikoensis</name>
    <dbReference type="NCBI Taxonomy" id="97398"/>
    <lineage>
        <taxon>Bacteria</taxon>
        <taxon>Bacillati</taxon>
        <taxon>Actinomycetota</taxon>
        <taxon>Actinomycetes</taxon>
        <taxon>Kitasatosporales</taxon>
        <taxon>Streptomycetaceae</taxon>
        <taxon>Streptomyces</taxon>
    </lineage>
</organism>
<evidence type="ECO:0000313" key="1">
    <source>
        <dbReference type="EMBL" id="MFI0911926.1"/>
    </source>
</evidence>
<gene>
    <name evidence="1" type="ORF">ACH4TF_15885</name>
</gene>
<dbReference type="EMBL" id="JBIRRB010000004">
    <property type="protein sequence ID" value="MFI0911926.1"/>
    <property type="molecule type" value="Genomic_DNA"/>
</dbReference>
<proteinExistence type="predicted"/>
<reference evidence="1 2" key="1">
    <citation type="submission" date="2024-10" db="EMBL/GenBank/DDBJ databases">
        <title>The Natural Products Discovery Center: Release of the First 8490 Sequenced Strains for Exploring Actinobacteria Biosynthetic Diversity.</title>
        <authorList>
            <person name="Kalkreuter E."/>
            <person name="Kautsar S.A."/>
            <person name="Yang D."/>
            <person name="Bader C.D."/>
            <person name="Teijaro C.N."/>
            <person name="Fluegel L."/>
            <person name="Davis C.M."/>
            <person name="Simpson J.R."/>
            <person name="Lauterbach L."/>
            <person name="Steele A.D."/>
            <person name="Gui C."/>
            <person name="Meng S."/>
            <person name="Li G."/>
            <person name="Viehrig K."/>
            <person name="Ye F."/>
            <person name="Su P."/>
            <person name="Kiefer A.F."/>
            <person name="Nichols A."/>
            <person name="Cepeda A.J."/>
            <person name="Yan W."/>
            <person name="Fan B."/>
            <person name="Jiang Y."/>
            <person name="Adhikari A."/>
            <person name="Zheng C.-J."/>
            <person name="Schuster L."/>
            <person name="Cowan T.M."/>
            <person name="Smanski M.J."/>
            <person name="Chevrette M.G."/>
            <person name="De Carvalho L.P.S."/>
            <person name="Shen B."/>
        </authorList>
    </citation>
    <scope>NUCLEOTIDE SEQUENCE [LARGE SCALE GENOMIC DNA]</scope>
    <source>
        <strain evidence="1 2">NPDC020979</strain>
    </source>
</reference>
<dbReference type="RefSeq" id="WP_397613097.1">
    <property type="nucleotide sequence ID" value="NZ_JBIRRB010000004.1"/>
</dbReference>
<comment type="caution">
    <text evidence="1">The sequence shown here is derived from an EMBL/GenBank/DDBJ whole genome shotgun (WGS) entry which is preliminary data.</text>
</comment>
<keyword evidence="2" id="KW-1185">Reference proteome</keyword>
<dbReference type="Proteomes" id="UP001611162">
    <property type="component" value="Unassembled WGS sequence"/>
</dbReference>
<accession>A0ABW7T6X0</accession>
<sequence>MRWRFGVLRLTVFDEHQEHAVEAGMACRAYRREALAVLESVVGECGGIVGLAAAESPLVGSRLWAVLPREAAERYAVL</sequence>
<evidence type="ECO:0000313" key="2">
    <source>
        <dbReference type="Proteomes" id="UP001611162"/>
    </source>
</evidence>
<protein>
    <submittedName>
        <fullName evidence="1">Uncharacterized protein</fullName>
    </submittedName>
</protein>
<name>A0ABW7T6X0_9ACTN</name>